<dbReference type="PROSITE" id="PS50294">
    <property type="entry name" value="WD_REPEATS_REGION"/>
    <property type="match status" value="2"/>
</dbReference>
<dbReference type="InterPro" id="IPR036322">
    <property type="entry name" value="WD40_repeat_dom_sf"/>
</dbReference>
<feature type="transmembrane region" description="Helical" evidence="4">
    <location>
        <begin position="541"/>
        <end position="558"/>
    </location>
</feature>
<dbReference type="Gene3D" id="2.130.10.10">
    <property type="entry name" value="YVTN repeat-like/Quinoprotein amine dehydrogenase"/>
    <property type="match status" value="2"/>
</dbReference>
<feature type="domain" description="KAP NTPase" evidence="5">
    <location>
        <begin position="406"/>
        <end position="848"/>
    </location>
</feature>
<keyword evidence="7" id="KW-1185">Reference proteome</keyword>
<dbReference type="CDD" id="cd00200">
    <property type="entry name" value="WD40"/>
    <property type="match status" value="1"/>
</dbReference>
<dbReference type="PROSITE" id="PS50082">
    <property type="entry name" value="WD_REPEATS_2"/>
    <property type="match status" value="2"/>
</dbReference>
<keyword evidence="1 3" id="KW-0853">WD repeat</keyword>
<feature type="repeat" description="WD" evidence="3">
    <location>
        <begin position="90"/>
        <end position="131"/>
    </location>
</feature>
<dbReference type="InterPro" id="IPR027417">
    <property type="entry name" value="P-loop_NTPase"/>
</dbReference>
<keyword evidence="4" id="KW-1133">Transmembrane helix</keyword>
<dbReference type="Pfam" id="PF00400">
    <property type="entry name" value="WD40"/>
    <property type="match status" value="2"/>
</dbReference>
<dbReference type="PANTHER" id="PTHR22674">
    <property type="entry name" value="NTPASE, KAP FAMILY P-LOOP DOMAIN-CONTAINING 1"/>
    <property type="match status" value="1"/>
</dbReference>
<dbReference type="SUPFAM" id="SSF50978">
    <property type="entry name" value="WD40 repeat-like"/>
    <property type="match status" value="1"/>
</dbReference>
<sequence>MLVDGASAQVEKAFLARPETAELIAGSRPMIDGLWRSGVAHGWAGVANDAAVTDSTMSSMDGCHVRQASRIAGAGKRTHSKVGRVTSEAFPGTTGPIRAIAVTADGSRIISGGEDGVVRVWDLVSGAGLAVLTGHKRPVQAIAVLPGGDLMTCDGDETWRWDLGKDTSESAPCRWSLAATVIAPDGPLVVGGWLNHVGVWTVAGGEMLARRTADNALVQSVAATGDASVVAFGDDKGLVRLWRRGDDSIKVFGGGAAVSRVALAADGTQVLVADQAGGVRLWSEQGKVLTEFAEPAEVSAIAFGADGWSVVSGRQDGVIVVRDVVRGGTTTLVGHTDRVHAVAAVPDGRFLVSGGADGTIRVWDHHAGVEVLSSGAPWRMPPRRVGLTSDQETGEDLLGFYDDVDTMAAMIADRATEPPLCVALLGQWGSGKSSFMRQVQDRVDKLAEISRRDRDRNMFAANVRQIRFNAWHYNDDHLWVGMVDHLFRNLAAPEAQPKVEDVRAERENLRSRLTAIQALKQRSRGWLLLFGATPRETRRRWLAFILAVLAIVVVVLGFTVWRNVIVIVGAALTALFAAAAPFTRLAAPYRNSLDVVRRELDKHQVSLDTAERETTERLHRLDAAERLAALIEEARTGRYDEYRGLLGRVHDDLQRLSTDMEDAKRQWEATDGKEPCPLERIVLYIDDLDRCSPAKVVDVLAAVHLLLALRLFVVVVAVDPRWLQQCLRQHHSELFERGEARPPDYLDKIFQVVFALRPLGSAAGELVSSLMPYVDPVRAPESGLANAEPPGAPAVSSVSSVSPGIRKHMTFTDLQPDRLRITKAERDFVHLLQPKLKTPRTVKKLVNLYRLVRIGIPDAELEAFVAGPYQAVLILLTLLVADPEEARSVFTRLATAKDLAEALPPNWLTMPEDQVHTDVATYRTWTGTIARFSFETYDLVEPLKVSG</sequence>
<dbReference type="SUPFAM" id="SSF52540">
    <property type="entry name" value="P-loop containing nucleoside triphosphate hydrolases"/>
    <property type="match status" value="1"/>
</dbReference>
<evidence type="ECO:0000256" key="2">
    <source>
        <dbReference type="ARBA" id="ARBA00022737"/>
    </source>
</evidence>
<gene>
    <name evidence="6" type="ORF">SAMN05661093_08890</name>
</gene>
<dbReference type="InterPro" id="IPR011646">
    <property type="entry name" value="KAP_P-loop"/>
</dbReference>
<organism evidence="6 7">
    <name type="scientific">Kibdelosporangium aridum</name>
    <dbReference type="NCBI Taxonomy" id="2030"/>
    <lineage>
        <taxon>Bacteria</taxon>
        <taxon>Bacillati</taxon>
        <taxon>Actinomycetota</taxon>
        <taxon>Actinomycetes</taxon>
        <taxon>Pseudonocardiales</taxon>
        <taxon>Pseudonocardiaceae</taxon>
        <taxon>Kibdelosporangium</taxon>
    </lineage>
</organism>
<feature type="repeat" description="WD" evidence="3">
    <location>
        <begin position="332"/>
        <end position="373"/>
    </location>
</feature>
<evidence type="ECO:0000259" key="5">
    <source>
        <dbReference type="Pfam" id="PF07693"/>
    </source>
</evidence>
<keyword evidence="4" id="KW-0812">Transmembrane</keyword>
<dbReference type="PROSITE" id="PS00678">
    <property type="entry name" value="WD_REPEATS_1"/>
    <property type="match status" value="1"/>
</dbReference>
<evidence type="ECO:0000313" key="7">
    <source>
        <dbReference type="Proteomes" id="UP000192674"/>
    </source>
</evidence>
<dbReference type="EMBL" id="FWXV01000011">
    <property type="protein sequence ID" value="SMD25025.1"/>
    <property type="molecule type" value="Genomic_DNA"/>
</dbReference>
<dbReference type="SMART" id="SM00320">
    <property type="entry name" value="WD40"/>
    <property type="match status" value="6"/>
</dbReference>
<dbReference type="Proteomes" id="UP000192674">
    <property type="component" value="Unassembled WGS sequence"/>
</dbReference>
<dbReference type="InterPro" id="IPR001680">
    <property type="entry name" value="WD40_rpt"/>
</dbReference>
<proteinExistence type="predicted"/>
<protein>
    <submittedName>
        <fullName evidence="6">WD domain-containing protein, G-beta repeat-containing protein</fullName>
    </submittedName>
</protein>
<evidence type="ECO:0000256" key="1">
    <source>
        <dbReference type="ARBA" id="ARBA00022574"/>
    </source>
</evidence>
<accession>A0A1W2FSY1</accession>
<name>A0A1W2FSY1_KIBAR</name>
<dbReference type="InterPro" id="IPR015943">
    <property type="entry name" value="WD40/YVTN_repeat-like_dom_sf"/>
</dbReference>
<keyword evidence="2" id="KW-0677">Repeat</keyword>
<evidence type="ECO:0000256" key="4">
    <source>
        <dbReference type="SAM" id="Phobius"/>
    </source>
</evidence>
<dbReference type="Pfam" id="PF07693">
    <property type="entry name" value="KAP_NTPase"/>
    <property type="match status" value="1"/>
</dbReference>
<dbReference type="AlphaFoldDB" id="A0A1W2FSY1"/>
<keyword evidence="4" id="KW-0472">Membrane</keyword>
<dbReference type="InterPro" id="IPR052754">
    <property type="entry name" value="NTPase_KAP_P-loop"/>
</dbReference>
<dbReference type="PANTHER" id="PTHR22674:SF6">
    <property type="entry name" value="NTPASE KAP FAMILY P-LOOP DOMAIN-CONTAINING PROTEIN 1"/>
    <property type="match status" value="1"/>
</dbReference>
<evidence type="ECO:0000313" key="6">
    <source>
        <dbReference type="EMBL" id="SMD25025.1"/>
    </source>
</evidence>
<evidence type="ECO:0000256" key="3">
    <source>
        <dbReference type="PROSITE-ProRule" id="PRU00221"/>
    </source>
</evidence>
<reference evidence="6 7" key="1">
    <citation type="submission" date="2017-04" db="EMBL/GenBank/DDBJ databases">
        <authorList>
            <person name="Afonso C.L."/>
            <person name="Miller P.J."/>
            <person name="Scott M.A."/>
            <person name="Spackman E."/>
            <person name="Goraichik I."/>
            <person name="Dimitrov K.M."/>
            <person name="Suarez D.L."/>
            <person name="Swayne D.E."/>
        </authorList>
    </citation>
    <scope>NUCLEOTIDE SEQUENCE [LARGE SCALE GENOMIC DNA]</scope>
    <source>
        <strain evidence="6 7">DSM 43828</strain>
    </source>
</reference>
<feature type="transmembrane region" description="Helical" evidence="4">
    <location>
        <begin position="564"/>
        <end position="587"/>
    </location>
</feature>
<dbReference type="InterPro" id="IPR019775">
    <property type="entry name" value="WD40_repeat_CS"/>
</dbReference>